<keyword evidence="2" id="KW-1185">Reference proteome</keyword>
<dbReference type="AlphaFoldDB" id="A0AAN7YY68"/>
<proteinExistence type="predicted"/>
<sequence length="178" mass="20406">MDKKNQKYDLHTIVLNSKRLRKEHIKEINVIPIKGDVKEHFYELKIVVEAHEMAFKKCTVEEGLKLKEIFNGYGNIFTTTPHINEDKSVLSQLFIDNCIEKGACAVPILESGDGASSNFIINVNGDCHEITRKRLKGLSSYIKGVLSTNSLLQLDHDRFGRILQKYRLFLERVSELDD</sequence>
<evidence type="ECO:0000313" key="2">
    <source>
        <dbReference type="Proteomes" id="UP001344447"/>
    </source>
</evidence>
<organism evidence="1 2">
    <name type="scientific">Dictyostelium firmibasis</name>
    <dbReference type="NCBI Taxonomy" id="79012"/>
    <lineage>
        <taxon>Eukaryota</taxon>
        <taxon>Amoebozoa</taxon>
        <taxon>Evosea</taxon>
        <taxon>Eumycetozoa</taxon>
        <taxon>Dictyostelia</taxon>
        <taxon>Dictyosteliales</taxon>
        <taxon>Dictyosteliaceae</taxon>
        <taxon>Dictyostelium</taxon>
    </lineage>
</organism>
<dbReference type="EMBL" id="JAVFKY010000001">
    <property type="protein sequence ID" value="KAK5583861.1"/>
    <property type="molecule type" value="Genomic_DNA"/>
</dbReference>
<reference evidence="1 2" key="1">
    <citation type="submission" date="2023-11" db="EMBL/GenBank/DDBJ databases">
        <title>Dfirmibasis_genome.</title>
        <authorList>
            <person name="Edelbroek B."/>
            <person name="Kjellin J."/>
            <person name="Jerlstrom-Hultqvist J."/>
            <person name="Soderbom F."/>
        </authorList>
    </citation>
    <scope>NUCLEOTIDE SEQUENCE [LARGE SCALE GENOMIC DNA]</scope>
    <source>
        <strain evidence="1 2">TNS-C-14</strain>
    </source>
</reference>
<dbReference type="Proteomes" id="UP001344447">
    <property type="component" value="Unassembled WGS sequence"/>
</dbReference>
<accession>A0AAN7YY68</accession>
<evidence type="ECO:0000313" key="1">
    <source>
        <dbReference type="EMBL" id="KAK5583861.1"/>
    </source>
</evidence>
<protein>
    <submittedName>
        <fullName evidence="1">Uncharacterized protein</fullName>
    </submittedName>
</protein>
<gene>
    <name evidence="1" type="ORF">RB653_005464</name>
</gene>
<name>A0AAN7YY68_9MYCE</name>
<comment type="caution">
    <text evidence="1">The sequence shown here is derived from an EMBL/GenBank/DDBJ whole genome shotgun (WGS) entry which is preliminary data.</text>
</comment>